<reference evidence="4" key="2">
    <citation type="submission" date="2021-04" db="EMBL/GenBank/DDBJ databases">
        <authorList>
            <person name="Gilroy R."/>
        </authorList>
    </citation>
    <scope>NUCLEOTIDE SEQUENCE</scope>
    <source>
        <strain evidence="4">A6-441</strain>
    </source>
</reference>
<dbReference type="InterPro" id="IPR036641">
    <property type="entry name" value="HPT_dom_sf"/>
</dbReference>
<feature type="modified residue" description="Phosphohistidine" evidence="1">
    <location>
        <position position="61"/>
    </location>
</feature>
<evidence type="ECO:0000313" key="4">
    <source>
        <dbReference type="EMBL" id="MBU3842149.1"/>
    </source>
</evidence>
<dbReference type="Gene3D" id="1.20.120.160">
    <property type="entry name" value="HPT domain"/>
    <property type="match status" value="1"/>
</dbReference>
<protein>
    <submittedName>
        <fullName evidence="4">Hpt domain-containing protein</fullName>
    </submittedName>
</protein>
<evidence type="ECO:0000259" key="3">
    <source>
        <dbReference type="PROSITE" id="PS50894"/>
    </source>
</evidence>
<dbReference type="PROSITE" id="PS50894">
    <property type="entry name" value="HPT"/>
    <property type="match status" value="1"/>
</dbReference>
<gene>
    <name evidence="4" type="ORF">IAA47_04085</name>
</gene>
<proteinExistence type="predicted"/>
<dbReference type="Proteomes" id="UP000724657">
    <property type="component" value="Unassembled WGS sequence"/>
</dbReference>
<comment type="caution">
    <text evidence="4">The sequence shown here is derived from an EMBL/GenBank/DDBJ whole genome shotgun (WGS) entry which is preliminary data.</text>
</comment>
<evidence type="ECO:0000256" key="2">
    <source>
        <dbReference type="SAM" id="Coils"/>
    </source>
</evidence>
<accession>A0A9E2KZA4</accession>
<sequence>MNLNELKDTIDIDIQGSLARFGNMESFYIKFLKKFIDDKSFTNLKEALENNDIDKVGVEAHTLKGVSGNLGLNKIFQYSLEIMKLAKEKKIEEIKALEGKLEEEMQLVVEALKKLD</sequence>
<dbReference type="GO" id="GO:0000160">
    <property type="term" value="P:phosphorelay signal transduction system"/>
    <property type="evidence" value="ECO:0007669"/>
    <property type="project" value="InterPro"/>
</dbReference>
<evidence type="ECO:0000256" key="1">
    <source>
        <dbReference type="PROSITE-ProRule" id="PRU00110"/>
    </source>
</evidence>
<keyword evidence="2" id="KW-0175">Coiled coil</keyword>
<feature type="domain" description="HPt" evidence="3">
    <location>
        <begin position="20"/>
        <end position="116"/>
    </location>
</feature>
<dbReference type="EMBL" id="JAHLFN010000035">
    <property type="protein sequence ID" value="MBU3842149.1"/>
    <property type="molecule type" value="Genomic_DNA"/>
</dbReference>
<dbReference type="InterPro" id="IPR008207">
    <property type="entry name" value="Sig_transdc_His_kin_Hpt_dom"/>
</dbReference>
<dbReference type="SUPFAM" id="SSF47226">
    <property type="entry name" value="Histidine-containing phosphotransfer domain, HPT domain"/>
    <property type="match status" value="1"/>
</dbReference>
<feature type="coiled-coil region" evidence="2">
    <location>
        <begin position="80"/>
        <end position="114"/>
    </location>
</feature>
<dbReference type="Pfam" id="PF01627">
    <property type="entry name" value="Hpt"/>
    <property type="match status" value="1"/>
</dbReference>
<reference evidence="4" key="1">
    <citation type="journal article" date="2021" name="PeerJ">
        <title>Extensive microbial diversity within the chicken gut microbiome revealed by metagenomics and culture.</title>
        <authorList>
            <person name="Gilroy R."/>
            <person name="Ravi A."/>
            <person name="Getino M."/>
            <person name="Pursley I."/>
            <person name="Horton D.L."/>
            <person name="Alikhan N.F."/>
            <person name="Baker D."/>
            <person name="Gharbi K."/>
            <person name="Hall N."/>
            <person name="Watson M."/>
            <person name="Adriaenssens E.M."/>
            <person name="Foster-Nyarko E."/>
            <person name="Jarju S."/>
            <person name="Secka A."/>
            <person name="Antonio M."/>
            <person name="Oren A."/>
            <person name="Chaudhuri R.R."/>
            <person name="La Ragione R."/>
            <person name="Hildebrand F."/>
            <person name="Pallen M.J."/>
        </authorList>
    </citation>
    <scope>NUCLEOTIDE SEQUENCE</scope>
    <source>
        <strain evidence="4">A6-441</strain>
    </source>
</reference>
<name>A0A9E2KZA4_9FUSO</name>
<organism evidence="4 5">
    <name type="scientific">Candidatus Fusobacterium pullicola</name>
    <dbReference type="NCBI Taxonomy" id="2838601"/>
    <lineage>
        <taxon>Bacteria</taxon>
        <taxon>Fusobacteriati</taxon>
        <taxon>Fusobacteriota</taxon>
        <taxon>Fusobacteriia</taxon>
        <taxon>Fusobacteriales</taxon>
        <taxon>Fusobacteriaceae</taxon>
        <taxon>Fusobacterium</taxon>
    </lineage>
</organism>
<dbReference type="AlphaFoldDB" id="A0A9E2KZA4"/>
<keyword evidence="1" id="KW-0597">Phosphoprotein</keyword>
<evidence type="ECO:0000313" key="5">
    <source>
        <dbReference type="Proteomes" id="UP000724657"/>
    </source>
</evidence>